<accession>A0ABU2XAU6</accession>
<feature type="region of interest" description="Disordered" evidence="1">
    <location>
        <begin position="192"/>
        <end position="359"/>
    </location>
</feature>
<reference evidence="2" key="1">
    <citation type="submission" date="2024-05" db="EMBL/GenBank/DDBJ databases">
        <title>30 novel species of actinomycetes from the DSMZ collection.</title>
        <authorList>
            <person name="Nouioui I."/>
        </authorList>
    </citation>
    <scope>NUCLEOTIDE SEQUENCE</scope>
    <source>
        <strain evidence="2">DSM 41529</strain>
    </source>
</reference>
<name>A0ABU2XAU6_9ACTN</name>
<dbReference type="RefSeq" id="WP_311723413.1">
    <property type="nucleotide sequence ID" value="NZ_JAVRFD010000004.1"/>
</dbReference>
<keyword evidence="3" id="KW-1185">Reference proteome</keyword>
<protein>
    <recommendedName>
        <fullName evidence="4">UL36 very large tegument protein</fullName>
    </recommendedName>
</protein>
<feature type="compositionally biased region" description="Low complexity" evidence="1">
    <location>
        <begin position="311"/>
        <end position="325"/>
    </location>
</feature>
<dbReference type="Proteomes" id="UP001180754">
    <property type="component" value="Unassembled WGS sequence"/>
</dbReference>
<feature type="compositionally biased region" description="Gly residues" evidence="1">
    <location>
        <begin position="247"/>
        <end position="267"/>
    </location>
</feature>
<gene>
    <name evidence="2" type="ORF">RND15_09925</name>
</gene>
<feature type="region of interest" description="Disordered" evidence="1">
    <location>
        <begin position="405"/>
        <end position="438"/>
    </location>
</feature>
<comment type="caution">
    <text evidence="2">The sequence shown here is derived from an EMBL/GenBank/DDBJ whole genome shotgun (WGS) entry which is preliminary data.</text>
</comment>
<dbReference type="EMBL" id="JAVRFD010000004">
    <property type="protein sequence ID" value="MDT0543038.1"/>
    <property type="molecule type" value="Genomic_DNA"/>
</dbReference>
<sequence length="638" mass="63799">MSGGQLPAEVAEFARYLRALTRRLDAEKGWYGVFAQRDPEGIRACLDGREVPPWDVVQALLQDLSAQRGPEVAQEAAARAAGLYRASVTAYDTTVGGRAALRDRLEAMLREQRQAAQRERELHAAVRDATAEDDGDADARERLSADLAWARDDWERATARCEELRARLAALPPSAGAPGGLAVPEGWFRDEAAATGSGQGGPAGGAAARMRRPRGSRFAAAYEETGGGQEPAEPGGPGAARPAGMPGAPGGPGSGGPGQVGAAGAGRGEWAAGSAEPGRTSPMGGRWAADGGPGGAAAEEWGAGGGGGAPATGAGTESGGMRAAAGPGGGPAGPAAAAAGAGPGDAGPAPGGRARPRGARFAGLEESAPVSRPRGARFAGAAPVEATAVEATAVEATAAEAAEVAEAGEAAEPGDRATPRGARFAGAYEGGDGAKRRRRLKAQEEDARRAAQEAARTAEARQAAAEAVARLARLRATGRGGEAHVLLCEAAAWPAPWLPLLAAELERAGLEADVATLLWEVACLPPTALAAAADALVASGRGADGARLLRQSVARPVTEVAQTVLALLAAGSSAEAAFLLEALVRARKPDEAAQAAVNAPAELVPLLLDAASGVSSSSHHDLAHALRVAGLPGVPGLA</sequence>
<feature type="compositionally biased region" description="Low complexity" evidence="1">
    <location>
        <begin position="333"/>
        <end position="353"/>
    </location>
</feature>
<feature type="compositionally biased region" description="Low complexity" evidence="1">
    <location>
        <begin position="284"/>
        <end position="301"/>
    </location>
</feature>
<evidence type="ECO:0000313" key="2">
    <source>
        <dbReference type="EMBL" id="MDT0543038.1"/>
    </source>
</evidence>
<organism evidence="2 3">
    <name type="scientific">Streptomyces lonegramiae</name>
    <dbReference type="NCBI Taxonomy" id="3075524"/>
    <lineage>
        <taxon>Bacteria</taxon>
        <taxon>Bacillati</taxon>
        <taxon>Actinomycetota</taxon>
        <taxon>Actinomycetes</taxon>
        <taxon>Kitasatosporales</taxon>
        <taxon>Streptomycetaceae</taxon>
        <taxon>Streptomyces</taxon>
    </lineage>
</organism>
<evidence type="ECO:0000256" key="1">
    <source>
        <dbReference type="SAM" id="MobiDB-lite"/>
    </source>
</evidence>
<evidence type="ECO:0000313" key="3">
    <source>
        <dbReference type="Proteomes" id="UP001180754"/>
    </source>
</evidence>
<evidence type="ECO:0008006" key="4">
    <source>
        <dbReference type="Google" id="ProtNLM"/>
    </source>
</evidence>
<proteinExistence type="predicted"/>